<dbReference type="Proteomes" id="UP000001399">
    <property type="component" value="Chromosome"/>
</dbReference>
<protein>
    <submittedName>
        <fullName evidence="1">Uncharacterized protein</fullName>
    </submittedName>
</protein>
<dbReference type="KEGG" id="rva:Rvan_2453"/>
<keyword evidence="2" id="KW-1185">Reference proteome</keyword>
<evidence type="ECO:0000313" key="1">
    <source>
        <dbReference type="EMBL" id="ADP71671.1"/>
    </source>
</evidence>
<dbReference type="HOGENOM" id="CLU_2919810_0_0_5"/>
<sequence>MQSSIAAALRHLKQALVHLDEARLAIRPADPSGAEAVGSLIDRLQNEIKCLDGGSDLWRRK</sequence>
<dbReference type="AlphaFoldDB" id="E3I5F0"/>
<dbReference type="OrthoDB" id="7292168at2"/>
<reference evidence="2" key="1">
    <citation type="journal article" date="2011" name="J. Bacteriol.">
        <title>Genome sequences of eight morphologically diverse alphaproteobacteria.</title>
        <authorList>
            <consortium name="US DOE Joint Genome Institute"/>
            <person name="Brown P.J."/>
            <person name="Kysela D.T."/>
            <person name="Buechlein A."/>
            <person name="Hemmerich C."/>
            <person name="Brun Y.V."/>
        </authorList>
    </citation>
    <scope>NUCLEOTIDE SEQUENCE [LARGE SCALE GENOMIC DNA]</scope>
    <source>
        <strain evidence="2">ATCC 17100 / ATH 3.1.1 / DSM 162 / LMG 4299</strain>
    </source>
</reference>
<accession>E3I5F0</accession>
<dbReference type="RefSeq" id="WP_013420051.1">
    <property type="nucleotide sequence ID" value="NC_014664.1"/>
</dbReference>
<gene>
    <name evidence="1" type="ordered locus">Rvan_2453</name>
</gene>
<name>E3I5F0_RHOVT</name>
<dbReference type="EMBL" id="CP002292">
    <property type="protein sequence ID" value="ADP71671.1"/>
    <property type="molecule type" value="Genomic_DNA"/>
</dbReference>
<organism evidence="1 2">
    <name type="scientific">Rhodomicrobium vannielii (strain ATCC 17100 / DSM 162 / LMG 4299 / NCIMB 10020 / ATH 3.1.1)</name>
    <dbReference type="NCBI Taxonomy" id="648757"/>
    <lineage>
        <taxon>Bacteria</taxon>
        <taxon>Pseudomonadati</taxon>
        <taxon>Pseudomonadota</taxon>
        <taxon>Alphaproteobacteria</taxon>
        <taxon>Hyphomicrobiales</taxon>
        <taxon>Hyphomicrobiaceae</taxon>
        <taxon>Rhodomicrobium</taxon>
    </lineage>
</organism>
<proteinExistence type="predicted"/>
<evidence type="ECO:0000313" key="2">
    <source>
        <dbReference type="Proteomes" id="UP000001399"/>
    </source>
</evidence>